<evidence type="ECO:0000313" key="3">
    <source>
        <dbReference type="Proteomes" id="UP001182304"/>
    </source>
</evidence>
<protein>
    <recommendedName>
        <fullName evidence="4">SMODS and SLOG-associating 2TM effector domain-containing protein</fullName>
    </recommendedName>
</protein>
<name>A0AAW8VA62_PASMD</name>
<feature type="transmembrane region" description="Helical" evidence="1">
    <location>
        <begin position="30"/>
        <end position="50"/>
    </location>
</feature>
<feature type="transmembrane region" description="Helical" evidence="1">
    <location>
        <begin position="56"/>
        <end position="76"/>
    </location>
</feature>
<dbReference type="RefSeq" id="WP_139638712.1">
    <property type="nucleotide sequence ID" value="NZ_CP082272.1"/>
</dbReference>
<comment type="caution">
    <text evidence="2">The sequence shown here is derived from an EMBL/GenBank/DDBJ whole genome shotgun (WGS) entry which is preliminary data.</text>
</comment>
<sequence>MEGKNRDDLVFELYYSYNLESLHYHFNTRINNLFITIQLLLSSAIIGDLSRYAPDINLNIFIGLVLSVLSIISFVYRFGEKAAVSKIALSQYSSLLHRYSRMEDDELNNALLETNSIDNNITGAFADIAYKRSSIQMSREENIKLGCYKSFVAWFCGESFE</sequence>
<evidence type="ECO:0000256" key="1">
    <source>
        <dbReference type="SAM" id="Phobius"/>
    </source>
</evidence>
<keyword evidence="1" id="KW-0812">Transmembrane</keyword>
<evidence type="ECO:0000313" key="2">
    <source>
        <dbReference type="EMBL" id="MDT3453503.1"/>
    </source>
</evidence>
<proteinExistence type="predicted"/>
<dbReference type="Proteomes" id="UP001182304">
    <property type="component" value="Unassembled WGS sequence"/>
</dbReference>
<reference evidence="2" key="1">
    <citation type="submission" date="2022-07" db="EMBL/GenBank/DDBJ databases">
        <title>Sequence of Pasteurella multocoda 17BRD-035.</title>
        <authorList>
            <person name="Roy Chowdhury P."/>
            <person name="Alhamami T."/>
            <person name="Trott D.J."/>
            <person name="Djordvevic S.P."/>
        </authorList>
    </citation>
    <scope>NUCLEOTIDE SEQUENCE</scope>
    <source>
        <strain evidence="2">17BRD-035</strain>
    </source>
</reference>
<accession>A0AAW8VA62</accession>
<keyword evidence="1" id="KW-0472">Membrane</keyword>
<organism evidence="2 3">
    <name type="scientific">Pasteurella multocida</name>
    <dbReference type="NCBI Taxonomy" id="747"/>
    <lineage>
        <taxon>Bacteria</taxon>
        <taxon>Pseudomonadati</taxon>
        <taxon>Pseudomonadota</taxon>
        <taxon>Gammaproteobacteria</taxon>
        <taxon>Pasteurellales</taxon>
        <taxon>Pasteurellaceae</taxon>
        <taxon>Pasteurella</taxon>
    </lineage>
</organism>
<dbReference type="EMBL" id="JANIEN010000028">
    <property type="protein sequence ID" value="MDT3453503.1"/>
    <property type="molecule type" value="Genomic_DNA"/>
</dbReference>
<dbReference type="AlphaFoldDB" id="A0AAW8VA62"/>
<evidence type="ECO:0008006" key="4">
    <source>
        <dbReference type="Google" id="ProtNLM"/>
    </source>
</evidence>
<gene>
    <name evidence="2" type="ORF">NQF69_12090</name>
</gene>
<keyword evidence="1" id="KW-1133">Transmembrane helix</keyword>